<dbReference type="Proteomes" id="UP000093954">
    <property type="component" value="Unassembled WGS sequence"/>
</dbReference>
<dbReference type="PROSITE" id="PS50943">
    <property type="entry name" value="HTH_CROC1"/>
    <property type="match status" value="1"/>
</dbReference>
<dbReference type="SMART" id="SM00530">
    <property type="entry name" value="HTH_XRE"/>
    <property type="match status" value="1"/>
</dbReference>
<dbReference type="RefSeq" id="WP_242866906.1">
    <property type="nucleotide sequence ID" value="NZ_LROS01000075.1"/>
</dbReference>
<keyword evidence="3" id="KW-1185">Reference proteome</keyword>
<protein>
    <submittedName>
        <fullName evidence="2">Helix-turn-helix protein</fullName>
    </submittedName>
</protein>
<comment type="caution">
    <text evidence="2">The sequence shown here is derived from an EMBL/GenBank/DDBJ whole genome shotgun (WGS) entry which is preliminary data.</text>
</comment>
<dbReference type="CDD" id="cd00093">
    <property type="entry name" value="HTH_XRE"/>
    <property type="match status" value="1"/>
</dbReference>
<evidence type="ECO:0000313" key="3">
    <source>
        <dbReference type="Proteomes" id="UP000093954"/>
    </source>
</evidence>
<proteinExistence type="predicted"/>
<dbReference type="PATRIC" id="fig|1353534.3.peg.3690"/>
<dbReference type="EMBL" id="LROS01000075">
    <property type="protein sequence ID" value="OBR90021.1"/>
    <property type="molecule type" value="Genomic_DNA"/>
</dbReference>
<gene>
    <name evidence="2" type="ORF">CLRAG_36130</name>
</gene>
<dbReference type="InterPro" id="IPR010982">
    <property type="entry name" value="Lambda_DNA-bd_dom_sf"/>
</dbReference>
<organism evidence="2 3">
    <name type="scientific">Clostridium ragsdalei P11</name>
    <dbReference type="NCBI Taxonomy" id="1353534"/>
    <lineage>
        <taxon>Bacteria</taxon>
        <taxon>Bacillati</taxon>
        <taxon>Bacillota</taxon>
        <taxon>Clostridia</taxon>
        <taxon>Eubacteriales</taxon>
        <taxon>Clostridiaceae</taxon>
        <taxon>Clostridium</taxon>
    </lineage>
</organism>
<dbReference type="SUPFAM" id="SSF47413">
    <property type="entry name" value="lambda repressor-like DNA-binding domains"/>
    <property type="match status" value="1"/>
</dbReference>
<evidence type="ECO:0000259" key="1">
    <source>
        <dbReference type="PROSITE" id="PS50943"/>
    </source>
</evidence>
<dbReference type="InterPro" id="IPR001387">
    <property type="entry name" value="Cro/C1-type_HTH"/>
</dbReference>
<reference evidence="2 3" key="1">
    <citation type="journal article" date="2012" name="Front. Microbiol.">
        <title>Draft Genome Sequence of the Virulent Strain 01-B526 of the Fish Pathogen Aeromonas salmonicida.</title>
        <authorList>
            <person name="Charette S.J."/>
            <person name="Brochu F."/>
            <person name="Boyle B."/>
            <person name="Filion G."/>
            <person name="Tanaka K.H."/>
            <person name="Derome N."/>
        </authorList>
    </citation>
    <scope>NUCLEOTIDE SEQUENCE [LARGE SCALE GENOMIC DNA]</scope>
    <source>
        <strain evidence="2 3">P11</strain>
    </source>
</reference>
<name>A0A1A6AIX9_9CLOT</name>
<feature type="domain" description="HTH cro/C1-type" evidence="1">
    <location>
        <begin position="9"/>
        <end position="63"/>
    </location>
</feature>
<sequence>MDDYMLYKLKAKRVEKGIKQGILSKQLGITPQYLGRIEKGEVEPRRDLMKKIAELLGEDVKELFF</sequence>
<dbReference type="GO" id="GO:0003677">
    <property type="term" value="F:DNA binding"/>
    <property type="evidence" value="ECO:0007669"/>
    <property type="project" value="InterPro"/>
</dbReference>
<evidence type="ECO:0000313" key="2">
    <source>
        <dbReference type="EMBL" id="OBR90021.1"/>
    </source>
</evidence>
<dbReference type="Gene3D" id="1.10.260.40">
    <property type="entry name" value="lambda repressor-like DNA-binding domains"/>
    <property type="match status" value="1"/>
</dbReference>
<dbReference type="Pfam" id="PF01381">
    <property type="entry name" value="HTH_3"/>
    <property type="match status" value="1"/>
</dbReference>
<dbReference type="AlphaFoldDB" id="A0A1A6AIX9"/>
<accession>A0A1A6AIX9</accession>